<dbReference type="EMBL" id="KN834762">
    <property type="protein sequence ID" value="KIK64158.1"/>
    <property type="molecule type" value="Genomic_DNA"/>
</dbReference>
<dbReference type="AlphaFoldDB" id="A0A0D0D486"/>
<organism evidence="1 2">
    <name type="scientific">Collybiopsis luxurians FD-317 M1</name>
    <dbReference type="NCBI Taxonomy" id="944289"/>
    <lineage>
        <taxon>Eukaryota</taxon>
        <taxon>Fungi</taxon>
        <taxon>Dikarya</taxon>
        <taxon>Basidiomycota</taxon>
        <taxon>Agaricomycotina</taxon>
        <taxon>Agaricomycetes</taxon>
        <taxon>Agaricomycetidae</taxon>
        <taxon>Agaricales</taxon>
        <taxon>Marasmiineae</taxon>
        <taxon>Omphalotaceae</taxon>
        <taxon>Collybiopsis</taxon>
        <taxon>Collybiopsis luxurians</taxon>
    </lineage>
</organism>
<keyword evidence="2" id="KW-1185">Reference proteome</keyword>
<dbReference type="Proteomes" id="UP000053593">
    <property type="component" value="Unassembled WGS sequence"/>
</dbReference>
<gene>
    <name evidence="1" type="ORF">GYMLUDRAFT_985142</name>
</gene>
<reference evidence="1 2" key="1">
    <citation type="submission" date="2014-04" db="EMBL/GenBank/DDBJ databases">
        <title>Evolutionary Origins and Diversification of the Mycorrhizal Mutualists.</title>
        <authorList>
            <consortium name="DOE Joint Genome Institute"/>
            <consortium name="Mycorrhizal Genomics Consortium"/>
            <person name="Kohler A."/>
            <person name="Kuo A."/>
            <person name="Nagy L.G."/>
            <person name="Floudas D."/>
            <person name="Copeland A."/>
            <person name="Barry K.W."/>
            <person name="Cichocki N."/>
            <person name="Veneault-Fourrey C."/>
            <person name="LaButti K."/>
            <person name="Lindquist E.A."/>
            <person name="Lipzen A."/>
            <person name="Lundell T."/>
            <person name="Morin E."/>
            <person name="Murat C."/>
            <person name="Riley R."/>
            <person name="Ohm R."/>
            <person name="Sun H."/>
            <person name="Tunlid A."/>
            <person name="Henrissat B."/>
            <person name="Grigoriev I.V."/>
            <person name="Hibbett D.S."/>
            <person name="Martin F."/>
        </authorList>
    </citation>
    <scope>NUCLEOTIDE SEQUENCE [LARGE SCALE GENOMIC DNA]</scope>
    <source>
        <strain evidence="1 2">FD-317 M1</strain>
    </source>
</reference>
<accession>A0A0D0D486</accession>
<sequence length="276" mass="30047">MANEVDYRTMQPEVGRRVAEVITRLLVSLQWIRGPQSAVNSGQVSQAASLFRSLPTDGHPMYLLEAGRDGGTHLDALVPSRTGFGLFQLQLPSARSHPLIIFTWFPETNLDAQSPDGSCDLNENVNVRRDARTPRFGGGLPLSKDLKTIVVIGYESYDTQQLDLNCARGLNECDTRAIVIGRGSALTTLHLPYLPFKIFASSFAMISTDITWNDLTGGPAVVKGKVLALVLANAMSDELGFYQIADGHGEDSNDPNLWFEGGSLIEDVVAVLTRSL</sequence>
<evidence type="ECO:0000313" key="2">
    <source>
        <dbReference type="Proteomes" id="UP000053593"/>
    </source>
</evidence>
<dbReference type="OrthoDB" id="416222at2759"/>
<evidence type="ECO:0000313" key="1">
    <source>
        <dbReference type="EMBL" id="KIK64158.1"/>
    </source>
</evidence>
<protein>
    <submittedName>
        <fullName evidence="1">Uncharacterized protein</fullName>
    </submittedName>
</protein>
<proteinExistence type="predicted"/>
<dbReference type="HOGENOM" id="CLU_1008499_0_0_1"/>
<name>A0A0D0D486_9AGAR</name>